<keyword evidence="5" id="KW-1185">Reference proteome</keyword>
<accession>A0A428WRU9</accession>
<dbReference type="Gene3D" id="1.10.357.10">
    <property type="entry name" value="Tetracycline Repressor, domain 2"/>
    <property type="match status" value="1"/>
</dbReference>
<reference evidence="4 5" key="1">
    <citation type="submission" date="2018-05" db="EMBL/GenBank/DDBJ databases">
        <title>Evolution of GPA BGCs.</title>
        <authorList>
            <person name="Waglechner N."/>
            <person name="Wright G.D."/>
        </authorList>
    </citation>
    <scope>NUCLEOTIDE SEQUENCE [LARGE SCALE GENOMIC DNA]</scope>
    <source>
        <strain evidence="4 5">DSM 5908</strain>
    </source>
</reference>
<dbReference type="GO" id="GO:0003700">
    <property type="term" value="F:DNA-binding transcription factor activity"/>
    <property type="evidence" value="ECO:0007669"/>
    <property type="project" value="TreeGrafter"/>
</dbReference>
<dbReference type="Pfam" id="PF00440">
    <property type="entry name" value="TetR_N"/>
    <property type="match status" value="1"/>
</dbReference>
<evidence type="ECO:0000313" key="5">
    <source>
        <dbReference type="Proteomes" id="UP000286716"/>
    </source>
</evidence>
<dbReference type="PRINTS" id="PR00455">
    <property type="entry name" value="HTHTETR"/>
</dbReference>
<proteinExistence type="predicted"/>
<protein>
    <submittedName>
        <fullName evidence="4">TetR/AcrR family transcriptional regulator</fullName>
    </submittedName>
</protein>
<name>A0A428WRU9_AMYBA</name>
<sequence>MSQSMFMRARRPEQKEQRRAAILAAARELALESGVRNVTLGSVANAVGLAKSNVTRYFGTREEIYLELASACWRDWADEVARRLTAGNDVVDVLAETLAERTLFCDLLGHTATSLEHNVSVEAARDFKRVVLGTITELGVAVAQAGPDLTEGEGFELVAVASGLAGMLYPAANPPPTLLEVYAQNPDLAAACVPLVPTLKRALAALAAGLPSLR</sequence>
<gene>
    <name evidence="4" type="ORF">DMA12_13055</name>
</gene>
<evidence type="ECO:0000313" key="4">
    <source>
        <dbReference type="EMBL" id="RSM45796.1"/>
    </source>
</evidence>
<dbReference type="PANTHER" id="PTHR30055:SF178">
    <property type="entry name" value="POSSIBLE TRANSCRIPTIONAL REGULATORY PROTEIN"/>
    <property type="match status" value="1"/>
</dbReference>
<dbReference type="EMBL" id="QHHU01000015">
    <property type="protein sequence ID" value="RSM45796.1"/>
    <property type="molecule type" value="Genomic_DNA"/>
</dbReference>
<dbReference type="OrthoDB" id="6637160at2"/>
<evidence type="ECO:0000259" key="3">
    <source>
        <dbReference type="PROSITE" id="PS50977"/>
    </source>
</evidence>
<dbReference type="Pfam" id="PF17929">
    <property type="entry name" value="TetR_C_34"/>
    <property type="match status" value="1"/>
</dbReference>
<comment type="caution">
    <text evidence="4">The sequence shown here is derived from an EMBL/GenBank/DDBJ whole genome shotgun (WGS) entry which is preliminary data.</text>
</comment>
<dbReference type="InterPro" id="IPR041483">
    <property type="entry name" value="TetR_C_34"/>
</dbReference>
<evidence type="ECO:0000256" key="2">
    <source>
        <dbReference type="PROSITE-ProRule" id="PRU00335"/>
    </source>
</evidence>
<evidence type="ECO:0000256" key="1">
    <source>
        <dbReference type="ARBA" id="ARBA00023125"/>
    </source>
</evidence>
<dbReference type="SUPFAM" id="SSF46689">
    <property type="entry name" value="Homeodomain-like"/>
    <property type="match status" value="1"/>
</dbReference>
<keyword evidence="1 2" id="KW-0238">DNA-binding</keyword>
<dbReference type="InterPro" id="IPR001647">
    <property type="entry name" value="HTH_TetR"/>
</dbReference>
<dbReference type="PANTHER" id="PTHR30055">
    <property type="entry name" value="HTH-TYPE TRANSCRIPTIONAL REGULATOR RUTR"/>
    <property type="match status" value="1"/>
</dbReference>
<dbReference type="Proteomes" id="UP000286716">
    <property type="component" value="Unassembled WGS sequence"/>
</dbReference>
<dbReference type="InterPro" id="IPR009057">
    <property type="entry name" value="Homeodomain-like_sf"/>
</dbReference>
<dbReference type="RefSeq" id="WP_026468444.1">
    <property type="nucleotide sequence ID" value="NZ_QHHU01000015.1"/>
</dbReference>
<dbReference type="GO" id="GO:0000976">
    <property type="term" value="F:transcription cis-regulatory region binding"/>
    <property type="evidence" value="ECO:0007669"/>
    <property type="project" value="TreeGrafter"/>
</dbReference>
<feature type="domain" description="HTH tetR-type" evidence="3">
    <location>
        <begin position="16"/>
        <end position="76"/>
    </location>
</feature>
<dbReference type="AlphaFoldDB" id="A0A428WRU9"/>
<feature type="DNA-binding region" description="H-T-H motif" evidence="2">
    <location>
        <begin position="39"/>
        <end position="58"/>
    </location>
</feature>
<organism evidence="4 5">
    <name type="scientific">Amycolatopsis balhimycina DSM 5908</name>
    <dbReference type="NCBI Taxonomy" id="1081091"/>
    <lineage>
        <taxon>Bacteria</taxon>
        <taxon>Bacillati</taxon>
        <taxon>Actinomycetota</taxon>
        <taxon>Actinomycetes</taxon>
        <taxon>Pseudonocardiales</taxon>
        <taxon>Pseudonocardiaceae</taxon>
        <taxon>Amycolatopsis</taxon>
    </lineage>
</organism>
<dbReference type="InterPro" id="IPR050109">
    <property type="entry name" value="HTH-type_TetR-like_transc_reg"/>
</dbReference>
<dbReference type="PROSITE" id="PS50977">
    <property type="entry name" value="HTH_TETR_2"/>
    <property type="match status" value="1"/>
</dbReference>